<feature type="compositionally biased region" description="Polar residues" evidence="1">
    <location>
        <begin position="111"/>
        <end position="126"/>
    </location>
</feature>
<organism evidence="3 4">
    <name type="scientific">Luteolibacter flavescens</name>
    <dbReference type="NCBI Taxonomy" id="1859460"/>
    <lineage>
        <taxon>Bacteria</taxon>
        <taxon>Pseudomonadati</taxon>
        <taxon>Verrucomicrobiota</taxon>
        <taxon>Verrucomicrobiia</taxon>
        <taxon>Verrucomicrobiales</taxon>
        <taxon>Verrucomicrobiaceae</taxon>
        <taxon>Luteolibacter</taxon>
    </lineage>
</organism>
<accession>A0ABT3FVU3</accession>
<dbReference type="EMBL" id="JAPDDS010000017">
    <property type="protein sequence ID" value="MCW1887346.1"/>
    <property type="molecule type" value="Genomic_DNA"/>
</dbReference>
<keyword evidence="2" id="KW-0812">Transmembrane</keyword>
<feature type="region of interest" description="Disordered" evidence="1">
    <location>
        <begin position="98"/>
        <end position="127"/>
    </location>
</feature>
<comment type="caution">
    <text evidence="3">The sequence shown here is derived from an EMBL/GenBank/DDBJ whole genome shotgun (WGS) entry which is preliminary data.</text>
</comment>
<dbReference type="Proteomes" id="UP001207930">
    <property type="component" value="Unassembled WGS sequence"/>
</dbReference>
<reference evidence="3 4" key="1">
    <citation type="submission" date="2022-10" db="EMBL/GenBank/DDBJ databases">
        <title>Luteolibacter flavescens strain MCCC 1K03193, whole genome shotgun sequencing project.</title>
        <authorList>
            <person name="Zhao G."/>
            <person name="Shen L."/>
        </authorList>
    </citation>
    <scope>NUCLEOTIDE SEQUENCE [LARGE SCALE GENOMIC DNA]</scope>
    <source>
        <strain evidence="3 4">MCCC 1K03193</strain>
    </source>
</reference>
<keyword evidence="2" id="KW-1133">Transmembrane helix</keyword>
<evidence type="ECO:0000256" key="1">
    <source>
        <dbReference type="SAM" id="MobiDB-lite"/>
    </source>
</evidence>
<feature type="transmembrane region" description="Helical" evidence="2">
    <location>
        <begin position="70"/>
        <end position="90"/>
    </location>
</feature>
<evidence type="ECO:0000256" key="2">
    <source>
        <dbReference type="SAM" id="Phobius"/>
    </source>
</evidence>
<feature type="compositionally biased region" description="Low complexity" evidence="1">
    <location>
        <begin position="29"/>
        <end position="38"/>
    </location>
</feature>
<gene>
    <name evidence="3" type="ORF">OKA04_21595</name>
</gene>
<protein>
    <submittedName>
        <fullName evidence="3">Uncharacterized protein</fullName>
    </submittedName>
</protein>
<evidence type="ECO:0000313" key="3">
    <source>
        <dbReference type="EMBL" id="MCW1887346.1"/>
    </source>
</evidence>
<evidence type="ECO:0000313" key="4">
    <source>
        <dbReference type="Proteomes" id="UP001207930"/>
    </source>
</evidence>
<name>A0ABT3FVU3_9BACT</name>
<keyword evidence="4" id="KW-1185">Reference proteome</keyword>
<sequence length="342" mass="37051">MPQDHDGVGVVCPACRIMLRLPGPDDELPPLVAPIAEPAPEEPEEDLVEEYEDDTEADEAQAAARSDRNFIAILGVVGVVLVGVFAWWMMPQEKAPAPVAGMPAQAPVQDEQATTKPKDSGTSAESAPTLLVEIETVAKAFLDAPTQEAALEHVLDPEKTRAKWDAWLSGEGYEKPGFSSFASTPITTGSGEGAVSVVAVSVADASLREIALVRRDGRLKVDWDSWAAWSEMTWDEIREKKPTAPVLFRVQLTAVDYYNFDFADEREWSSYRLASLDGMSSLYGYVQRGGALDQQLRPVDVGAVTRLALKVKYPPGAARADQVIIDSVEAEGWVLDPQAAGK</sequence>
<feature type="region of interest" description="Disordered" evidence="1">
    <location>
        <begin position="28"/>
        <end position="47"/>
    </location>
</feature>
<proteinExistence type="predicted"/>
<keyword evidence="2" id="KW-0472">Membrane</keyword>